<accession>A0AA41W044</accession>
<evidence type="ECO:0000313" key="3">
    <source>
        <dbReference type="Proteomes" id="UP001177140"/>
    </source>
</evidence>
<evidence type="ECO:0000259" key="1">
    <source>
        <dbReference type="Pfam" id="PF12313"/>
    </source>
</evidence>
<dbReference type="InterPro" id="IPR044292">
    <property type="entry name" value="NPR"/>
</dbReference>
<dbReference type="GO" id="GO:2000022">
    <property type="term" value="P:regulation of jasmonic acid mediated signaling pathway"/>
    <property type="evidence" value="ECO:0007669"/>
    <property type="project" value="InterPro"/>
</dbReference>
<organism evidence="2 3">
    <name type="scientific">Papaver nudicaule</name>
    <name type="common">Iceland poppy</name>
    <dbReference type="NCBI Taxonomy" id="74823"/>
    <lineage>
        <taxon>Eukaryota</taxon>
        <taxon>Viridiplantae</taxon>
        <taxon>Streptophyta</taxon>
        <taxon>Embryophyta</taxon>
        <taxon>Tracheophyta</taxon>
        <taxon>Spermatophyta</taxon>
        <taxon>Magnoliopsida</taxon>
        <taxon>Ranunculales</taxon>
        <taxon>Papaveraceae</taxon>
        <taxon>Papaveroideae</taxon>
        <taxon>Papaver</taxon>
    </lineage>
</organism>
<gene>
    <name evidence="2" type="ORF">MKW94_026178</name>
</gene>
<dbReference type="PANTHER" id="PTHR46475:SF1">
    <property type="entry name" value="REGULATORY PROTEIN NPR2"/>
    <property type="match status" value="1"/>
</dbReference>
<dbReference type="PANTHER" id="PTHR46475">
    <property type="entry name" value="REGULATORY PROTEIN NPR3"/>
    <property type="match status" value="1"/>
</dbReference>
<dbReference type="GO" id="GO:0050832">
    <property type="term" value="P:defense response to fungus"/>
    <property type="evidence" value="ECO:0007669"/>
    <property type="project" value="TreeGrafter"/>
</dbReference>
<comment type="caution">
    <text evidence="2">The sequence shown here is derived from an EMBL/GenBank/DDBJ whole genome shotgun (WGS) entry which is preliminary data.</text>
</comment>
<dbReference type="GO" id="GO:0005634">
    <property type="term" value="C:nucleus"/>
    <property type="evidence" value="ECO:0007669"/>
    <property type="project" value="TreeGrafter"/>
</dbReference>
<dbReference type="GO" id="GO:0009862">
    <property type="term" value="P:systemic acquired resistance, salicylic acid mediated signaling pathway"/>
    <property type="evidence" value="ECO:0007669"/>
    <property type="project" value="InterPro"/>
</dbReference>
<dbReference type="InterPro" id="IPR021094">
    <property type="entry name" value="NPR1/NIM1-like_C"/>
</dbReference>
<dbReference type="GO" id="GO:2000031">
    <property type="term" value="P:regulation of salicylic acid mediated signaling pathway"/>
    <property type="evidence" value="ECO:0007669"/>
    <property type="project" value="InterPro"/>
</dbReference>
<reference evidence="2" key="1">
    <citation type="submission" date="2022-03" db="EMBL/GenBank/DDBJ databases">
        <title>A functionally conserved STORR gene fusion in Papaver species that diverged 16.8 million years ago.</title>
        <authorList>
            <person name="Catania T."/>
        </authorList>
    </citation>
    <scope>NUCLEOTIDE SEQUENCE</scope>
    <source>
        <strain evidence="2">S-191538</strain>
    </source>
</reference>
<keyword evidence="3" id="KW-1185">Reference proteome</keyword>
<dbReference type="GO" id="GO:0005737">
    <property type="term" value="C:cytoplasm"/>
    <property type="evidence" value="ECO:0007669"/>
    <property type="project" value="TreeGrafter"/>
</dbReference>
<feature type="domain" description="NPR1/NIM1-like C-terminal" evidence="1">
    <location>
        <begin position="1"/>
        <end position="141"/>
    </location>
</feature>
<dbReference type="Pfam" id="PF12313">
    <property type="entry name" value="NPR1_like_C"/>
    <property type="match status" value="1"/>
</dbReference>
<dbReference type="AlphaFoldDB" id="A0AA41W044"/>
<protein>
    <recommendedName>
        <fullName evidence="1">NPR1/NIM1-like C-terminal domain-containing protein</fullName>
    </recommendedName>
</protein>
<evidence type="ECO:0000313" key="2">
    <source>
        <dbReference type="EMBL" id="MCL7050736.1"/>
    </source>
</evidence>
<dbReference type="EMBL" id="JAJJMA010331095">
    <property type="protein sequence ID" value="MCL7050736.1"/>
    <property type="molecule type" value="Genomic_DNA"/>
</dbReference>
<proteinExistence type="predicted"/>
<name>A0AA41W044_PAPNU</name>
<sequence length="144" mass="16597">MAGDDLRMKLLYLENRESLARFLFPNEAQVIMGIAQVDDTLRLPLYAMSLNETPSLSIEEQVALIERITAVSKSVELGRRYFPRCNEALDKIMDSEDLLEVAGYNSNLPEEREMKRKKFMELQDLFKMAFDQDKQESISSSIPI</sequence>
<dbReference type="GO" id="GO:0042742">
    <property type="term" value="P:defense response to bacterium"/>
    <property type="evidence" value="ECO:0007669"/>
    <property type="project" value="TreeGrafter"/>
</dbReference>
<dbReference type="Proteomes" id="UP001177140">
    <property type="component" value="Unassembled WGS sequence"/>
</dbReference>